<evidence type="ECO:0000313" key="1">
    <source>
        <dbReference type="EMBL" id="QDU39693.1"/>
    </source>
</evidence>
<dbReference type="KEGG" id="mri:Mal4_40390"/>
<dbReference type="EMBL" id="CP036275">
    <property type="protein sequence ID" value="QDU39693.1"/>
    <property type="molecule type" value="Genomic_DNA"/>
</dbReference>
<dbReference type="Proteomes" id="UP000320496">
    <property type="component" value="Chromosome"/>
</dbReference>
<dbReference type="AlphaFoldDB" id="A0A517ZB17"/>
<protein>
    <submittedName>
        <fullName evidence="1">Uncharacterized protein</fullName>
    </submittedName>
</protein>
<gene>
    <name evidence="1" type="ORF">Mal4_40390</name>
</gene>
<proteinExistence type="predicted"/>
<organism evidence="1 2">
    <name type="scientific">Maioricimonas rarisocia</name>
    <dbReference type="NCBI Taxonomy" id="2528026"/>
    <lineage>
        <taxon>Bacteria</taxon>
        <taxon>Pseudomonadati</taxon>
        <taxon>Planctomycetota</taxon>
        <taxon>Planctomycetia</taxon>
        <taxon>Planctomycetales</taxon>
        <taxon>Planctomycetaceae</taxon>
        <taxon>Maioricimonas</taxon>
    </lineage>
</organism>
<name>A0A517ZB17_9PLAN</name>
<evidence type="ECO:0000313" key="2">
    <source>
        <dbReference type="Proteomes" id="UP000320496"/>
    </source>
</evidence>
<sequence>MPLQERTGLRDLTFSAWHRPPTLPGDCSWIDIDCCQFCDYCNSPLALFELVWAGNAECLKEVCQRKVATITQLLAVRLSIPAYKIAYTGTDTIDAAALQKLGAPAIQVLTPGELAEFIDRLHDCEFCKKHRSGRFAMSTGKTR</sequence>
<keyword evidence="2" id="KW-1185">Reference proteome</keyword>
<reference evidence="1 2" key="1">
    <citation type="submission" date="2019-02" db="EMBL/GenBank/DDBJ databases">
        <title>Deep-cultivation of Planctomycetes and their phenomic and genomic characterization uncovers novel biology.</title>
        <authorList>
            <person name="Wiegand S."/>
            <person name="Jogler M."/>
            <person name="Boedeker C."/>
            <person name="Pinto D."/>
            <person name="Vollmers J."/>
            <person name="Rivas-Marin E."/>
            <person name="Kohn T."/>
            <person name="Peeters S.H."/>
            <person name="Heuer A."/>
            <person name="Rast P."/>
            <person name="Oberbeckmann S."/>
            <person name="Bunk B."/>
            <person name="Jeske O."/>
            <person name="Meyerdierks A."/>
            <person name="Storesund J.E."/>
            <person name="Kallscheuer N."/>
            <person name="Luecker S."/>
            <person name="Lage O.M."/>
            <person name="Pohl T."/>
            <person name="Merkel B.J."/>
            <person name="Hornburger P."/>
            <person name="Mueller R.-W."/>
            <person name="Bruemmer F."/>
            <person name="Labrenz M."/>
            <person name="Spormann A.M."/>
            <person name="Op den Camp H."/>
            <person name="Overmann J."/>
            <person name="Amann R."/>
            <person name="Jetten M.S.M."/>
            <person name="Mascher T."/>
            <person name="Medema M.H."/>
            <person name="Devos D.P."/>
            <person name="Kaster A.-K."/>
            <person name="Ovreas L."/>
            <person name="Rohde M."/>
            <person name="Galperin M.Y."/>
            <person name="Jogler C."/>
        </authorList>
    </citation>
    <scope>NUCLEOTIDE SEQUENCE [LARGE SCALE GENOMIC DNA]</scope>
    <source>
        <strain evidence="1 2">Mal4</strain>
    </source>
</reference>
<accession>A0A517ZB17</accession>
<dbReference type="RefSeq" id="WP_145370850.1">
    <property type="nucleotide sequence ID" value="NZ_CP036275.1"/>
</dbReference>